<reference evidence="5" key="1">
    <citation type="submission" date="2020-11" db="EMBL/GenBank/DDBJ databases">
        <authorList>
            <person name="Tran Van P."/>
        </authorList>
    </citation>
    <scope>NUCLEOTIDE SEQUENCE</scope>
</reference>
<evidence type="ECO:0000256" key="3">
    <source>
        <dbReference type="ARBA" id="ARBA00022833"/>
    </source>
</evidence>
<protein>
    <submittedName>
        <fullName evidence="5">Uncharacterized protein</fullName>
    </submittedName>
</protein>
<dbReference type="OrthoDB" id="436852at2759"/>
<dbReference type="SUPFAM" id="SSF57903">
    <property type="entry name" value="FYVE/PHD zinc finger"/>
    <property type="match status" value="1"/>
</dbReference>
<gene>
    <name evidence="5" type="ORF">ONB1V03_LOCUS8528</name>
</gene>
<name>A0A7R9QPJ2_9ACAR</name>
<dbReference type="EMBL" id="OC919731">
    <property type="protein sequence ID" value="CAD7651860.1"/>
    <property type="molecule type" value="Genomic_DNA"/>
</dbReference>
<feature type="compositionally biased region" description="Polar residues" evidence="4">
    <location>
        <begin position="437"/>
        <end position="460"/>
    </location>
</feature>
<dbReference type="EMBL" id="CAJPVJ010004906">
    <property type="protein sequence ID" value="CAG2169044.1"/>
    <property type="molecule type" value="Genomic_DNA"/>
</dbReference>
<feature type="compositionally biased region" description="Polar residues" evidence="4">
    <location>
        <begin position="329"/>
        <end position="360"/>
    </location>
</feature>
<feature type="compositionally biased region" description="Polar residues" evidence="4">
    <location>
        <begin position="371"/>
        <end position="385"/>
    </location>
</feature>
<keyword evidence="6" id="KW-1185">Reference proteome</keyword>
<dbReference type="PROSITE" id="PS01359">
    <property type="entry name" value="ZF_PHD_1"/>
    <property type="match status" value="1"/>
</dbReference>
<proteinExistence type="predicted"/>
<evidence type="ECO:0000256" key="1">
    <source>
        <dbReference type="ARBA" id="ARBA00022723"/>
    </source>
</evidence>
<feature type="compositionally biased region" description="Basic residues" evidence="4">
    <location>
        <begin position="420"/>
        <end position="430"/>
    </location>
</feature>
<organism evidence="5">
    <name type="scientific">Oppiella nova</name>
    <dbReference type="NCBI Taxonomy" id="334625"/>
    <lineage>
        <taxon>Eukaryota</taxon>
        <taxon>Metazoa</taxon>
        <taxon>Ecdysozoa</taxon>
        <taxon>Arthropoda</taxon>
        <taxon>Chelicerata</taxon>
        <taxon>Arachnida</taxon>
        <taxon>Acari</taxon>
        <taxon>Acariformes</taxon>
        <taxon>Sarcoptiformes</taxon>
        <taxon>Oribatida</taxon>
        <taxon>Brachypylina</taxon>
        <taxon>Oppioidea</taxon>
        <taxon>Oppiidae</taxon>
        <taxon>Oppiella</taxon>
    </lineage>
</organism>
<feature type="compositionally biased region" description="Polar residues" evidence="4">
    <location>
        <begin position="398"/>
        <end position="414"/>
    </location>
</feature>
<evidence type="ECO:0000313" key="6">
    <source>
        <dbReference type="Proteomes" id="UP000728032"/>
    </source>
</evidence>
<dbReference type="AlphaFoldDB" id="A0A7R9QPJ2"/>
<dbReference type="Gene3D" id="2.60.120.650">
    <property type="entry name" value="Cupin"/>
    <property type="match status" value="1"/>
</dbReference>
<evidence type="ECO:0000256" key="2">
    <source>
        <dbReference type="ARBA" id="ARBA00022771"/>
    </source>
</evidence>
<sequence>MSSPYLYFCVFCDQNWSKYTSKDLKNHIIVKHFDSRVDENFTEWIDSLVTYETQLNQCLRWSSPPQLPKSSVENLSQILLKGCHLCDRIIECFKLDLNSRDLKKKSLCVCGYGSESDKVVVHCHQCKQLLHFKSLCVCGYGSESDKVVVHCHQCKQLLHFDCVEPTNFSGEDISLYQCFKCKQKTKIYEISELKLKSKPLRRVHLFHHFRYLPFVCKAVTDGQRVCNKAFLGQNFLRAHIKEDHRVELQEHQLSRYLKHKLIPKVQELIDNSLPLDTQTQASVQNIHIASREPIHKRNHESNVSPKRNVPSNTSRTPLLHDSGAPVLTPVQSLQRESDMNQSSRGRNSRGNMDQMFSQIHNRSKRPVSPKGLNNNSKRANTSQISPPLRSPPVLVNESLVSQRTAAEGSDQQILRSSPVKPRRGPGRPPRKNNNGSQASKKQLSHQSSAGSVQQSSNNMVPKTAIAPNGHIADENPLLRSRLSEKSRLSRPNISLSREAEQALKMSTNTVSDSNVNNDGSDESTGWNSDVEKYERNTHSRRSSGASIHVNTVPSNGTAINL</sequence>
<dbReference type="InterPro" id="IPR011011">
    <property type="entry name" value="Znf_FYVE_PHD"/>
</dbReference>
<dbReference type="GO" id="GO:0008270">
    <property type="term" value="F:zinc ion binding"/>
    <property type="evidence" value="ECO:0007669"/>
    <property type="project" value="UniProtKB-KW"/>
</dbReference>
<feature type="compositionally biased region" description="Low complexity" evidence="4">
    <location>
        <begin position="506"/>
        <end position="518"/>
    </location>
</feature>
<dbReference type="CDD" id="cd15489">
    <property type="entry name" value="PHD_SF"/>
    <property type="match status" value="1"/>
</dbReference>
<evidence type="ECO:0000313" key="5">
    <source>
        <dbReference type="EMBL" id="CAD7651860.1"/>
    </source>
</evidence>
<keyword evidence="3" id="KW-0862">Zinc</keyword>
<feature type="region of interest" description="Disordered" evidence="4">
    <location>
        <begin position="290"/>
        <end position="561"/>
    </location>
</feature>
<feature type="compositionally biased region" description="Polar residues" evidence="4">
    <location>
        <begin position="301"/>
        <end position="316"/>
    </location>
</feature>
<keyword evidence="2" id="KW-0863">Zinc-finger</keyword>
<evidence type="ECO:0000256" key="4">
    <source>
        <dbReference type="SAM" id="MobiDB-lite"/>
    </source>
</evidence>
<feature type="compositionally biased region" description="Polar residues" evidence="4">
    <location>
        <begin position="542"/>
        <end position="561"/>
    </location>
</feature>
<dbReference type="Proteomes" id="UP000728032">
    <property type="component" value="Unassembled WGS sequence"/>
</dbReference>
<keyword evidence="1" id="KW-0479">Metal-binding</keyword>
<dbReference type="InterPro" id="IPR019786">
    <property type="entry name" value="Zinc_finger_PHD-type_CS"/>
</dbReference>
<accession>A0A7R9QPJ2</accession>